<name>A0A4P7GPZ6_9ACTN</name>
<evidence type="ECO:0000256" key="1">
    <source>
        <dbReference type="ARBA" id="ARBA00004651"/>
    </source>
</evidence>
<dbReference type="PROSITE" id="PS50928">
    <property type="entry name" value="ABC_TM1"/>
    <property type="match status" value="1"/>
</dbReference>
<dbReference type="GO" id="GO:0055085">
    <property type="term" value="P:transmembrane transport"/>
    <property type="evidence" value="ECO:0007669"/>
    <property type="project" value="InterPro"/>
</dbReference>
<dbReference type="AlphaFoldDB" id="A0A4P7GPZ6"/>
<keyword evidence="10" id="KW-1185">Reference proteome</keyword>
<sequence>MGRYVARRLIQFIPVILGTLFLLHLLSVLTIQIVGDPVRALFGENAPPDAVIQQLQVQYNLDDPCLQTTGNPCVGLFFDRMGQYLQGDFGVNFRGRPVTELFSERIWVTIRLTTLAILFETVIGITMGMLAGLRKDKFFDNFVRFSTSILIAFPTFVFGSLMLLVLGLQFGLYLRESEWAPEWLGQMFQVGYNEEYPWLSLFLPAMVLGAFSLAAVARLTRTSLIENLRSDYVRTARAKGLTTRRTIGIHTLRNSLIPVVTYIGIDIGVLLGGALVTEGIFNVPGIGQLVFISVQSNDTPVIIGVVTILTMVFLVANLIVDILYAALDPRIRYE</sequence>
<feature type="domain" description="ABC transmembrane type-1" evidence="8">
    <location>
        <begin position="106"/>
        <end position="324"/>
    </location>
</feature>
<keyword evidence="2 7" id="KW-0813">Transport</keyword>
<comment type="similarity">
    <text evidence="7">Belongs to the binding-protein-dependent transport system permease family.</text>
</comment>
<feature type="transmembrane region" description="Helical" evidence="7">
    <location>
        <begin position="196"/>
        <end position="219"/>
    </location>
</feature>
<dbReference type="PANTHER" id="PTHR43163:SF7">
    <property type="entry name" value="DIPEPTIDE-TRANSPORT INTEGRAL MEMBRANE PROTEIN ABC TRANSPORTER DPPB-RELATED"/>
    <property type="match status" value="1"/>
</dbReference>
<keyword evidence="6 7" id="KW-0472">Membrane</keyword>
<keyword evidence="4 7" id="KW-0812">Transmembrane</keyword>
<dbReference type="InterPro" id="IPR000515">
    <property type="entry name" value="MetI-like"/>
</dbReference>
<gene>
    <name evidence="9" type="ORF">EXE57_18630</name>
</gene>
<feature type="transmembrane region" description="Helical" evidence="7">
    <location>
        <begin position="301"/>
        <end position="327"/>
    </location>
</feature>
<protein>
    <submittedName>
        <fullName evidence="9">ABC transporter permease</fullName>
    </submittedName>
</protein>
<feature type="transmembrane region" description="Helical" evidence="7">
    <location>
        <begin position="12"/>
        <end position="34"/>
    </location>
</feature>
<dbReference type="OrthoDB" id="147688at2"/>
<dbReference type="KEGG" id="noy:EXE57_18630"/>
<evidence type="ECO:0000259" key="8">
    <source>
        <dbReference type="PROSITE" id="PS50928"/>
    </source>
</evidence>
<evidence type="ECO:0000256" key="4">
    <source>
        <dbReference type="ARBA" id="ARBA00022692"/>
    </source>
</evidence>
<evidence type="ECO:0000313" key="9">
    <source>
        <dbReference type="EMBL" id="QBR94074.1"/>
    </source>
</evidence>
<dbReference type="PANTHER" id="PTHR43163">
    <property type="entry name" value="DIPEPTIDE TRANSPORT SYSTEM PERMEASE PROTEIN DPPB-RELATED"/>
    <property type="match status" value="1"/>
</dbReference>
<dbReference type="Pfam" id="PF00528">
    <property type="entry name" value="BPD_transp_1"/>
    <property type="match status" value="1"/>
</dbReference>
<dbReference type="GO" id="GO:0005886">
    <property type="term" value="C:plasma membrane"/>
    <property type="evidence" value="ECO:0007669"/>
    <property type="project" value="UniProtKB-SubCell"/>
</dbReference>
<comment type="subcellular location">
    <subcellularLocation>
        <location evidence="1 7">Cell membrane</location>
        <topology evidence="1 7">Multi-pass membrane protein</topology>
    </subcellularLocation>
</comment>
<evidence type="ECO:0000256" key="7">
    <source>
        <dbReference type="RuleBase" id="RU363032"/>
    </source>
</evidence>
<feature type="transmembrane region" description="Helical" evidence="7">
    <location>
        <begin position="106"/>
        <end position="133"/>
    </location>
</feature>
<dbReference type="InterPro" id="IPR035906">
    <property type="entry name" value="MetI-like_sf"/>
</dbReference>
<dbReference type="CDD" id="cd06261">
    <property type="entry name" value="TM_PBP2"/>
    <property type="match status" value="1"/>
</dbReference>
<evidence type="ECO:0000256" key="6">
    <source>
        <dbReference type="ARBA" id="ARBA00023136"/>
    </source>
</evidence>
<dbReference type="Proteomes" id="UP000294894">
    <property type="component" value="Chromosome"/>
</dbReference>
<accession>A0A4P7GPZ6</accession>
<evidence type="ECO:0000256" key="5">
    <source>
        <dbReference type="ARBA" id="ARBA00022989"/>
    </source>
</evidence>
<dbReference type="SUPFAM" id="SSF161098">
    <property type="entry name" value="MetI-like"/>
    <property type="match status" value="1"/>
</dbReference>
<dbReference type="EMBL" id="CP038267">
    <property type="protein sequence ID" value="QBR94074.1"/>
    <property type="molecule type" value="Genomic_DNA"/>
</dbReference>
<keyword evidence="3" id="KW-1003">Cell membrane</keyword>
<proteinExistence type="inferred from homology"/>
<evidence type="ECO:0000313" key="10">
    <source>
        <dbReference type="Proteomes" id="UP000294894"/>
    </source>
</evidence>
<evidence type="ECO:0000256" key="3">
    <source>
        <dbReference type="ARBA" id="ARBA00022475"/>
    </source>
</evidence>
<keyword evidence="5 7" id="KW-1133">Transmembrane helix</keyword>
<dbReference type="Gene3D" id="1.10.3720.10">
    <property type="entry name" value="MetI-like"/>
    <property type="match status" value="1"/>
</dbReference>
<feature type="transmembrane region" description="Helical" evidence="7">
    <location>
        <begin position="145"/>
        <end position="174"/>
    </location>
</feature>
<reference evidence="9 10" key="1">
    <citation type="submission" date="2019-03" db="EMBL/GenBank/DDBJ databases">
        <title>Three New Species of Nocardioides, Nocardioides euryhalodurans sp. nov., Nocardioides seonyuensis sp. nov. and Nocardioides eburneoflavus sp. nov., Iolated from Soil.</title>
        <authorList>
            <person name="Roh S.G."/>
            <person name="Lee C."/>
            <person name="Kim M.-K."/>
            <person name="Kim S.B."/>
        </authorList>
    </citation>
    <scope>NUCLEOTIDE SEQUENCE [LARGE SCALE GENOMIC DNA]</scope>
    <source>
        <strain evidence="9 10">MMS17-SY117</strain>
    </source>
</reference>
<evidence type="ECO:0000256" key="2">
    <source>
        <dbReference type="ARBA" id="ARBA00022448"/>
    </source>
</evidence>
<organism evidence="9 10">
    <name type="scientific">Nocardioides euryhalodurans</name>
    <dbReference type="NCBI Taxonomy" id="2518370"/>
    <lineage>
        <taxon>Bacteria</taxon>
        <taxon>Bacillati</taxon>
        <taxon>Actinomycetota</taxon>
        <taxon>Actinomycetes</taxon>
        <taxon>Propionibacteriales</taxon>
        <taxon>Nocardioidaceae</taxon>
        <taxon>Nocardioides</taxon>
    </lineage>
</organism>
<feature type="transmembrane region" description="Helical" evidence="7">
    <location>
        <begin position="259"/>
        <end position="281"/>
    </location>
</feature>